<dbReference type="EMBL" id="JAOTGU010000011">
    <property type="protein sequence ID" value="MDB6262481.1"/>
    <property type="molecule type" value="Genomic_DNA"/>
</dbReference>
<evidence type="ECO:0000313" key="2">
    <source>
        <dbReference type="EMBL" id="MDB6262481.1"/>
    </source>
</evidence>
<proteinExistence type="predicted"/>
<gene>
    <name evidence="2" type="ORF">ODV15_07955</name>
</gene>
<keyword evidence="1" id="KW-0472">Membrane</keyword>
<keyword evidence="1" id="KW-1133">Transmembrane helix</keyword>
<dbReference type="Proteomes" id="UP001143700">
    <property type="component" value="Unassembled WGS sequence"/>
</dbReference>
<evidence type="ECO:0000256" key="1">
    <source>
        <dbReference type="SAM" id="Phobius"/>
    </source>
</evidence>
<feature type="transmembrane region" description="Helical" evidence="1">
    <location>
        <begin position="21"/>
        <end position="41"/>
    </location>
</feature>
<reference evidence="2" key="1">
    <citation type="journal article" date="2022" name="Microorganisms">
        <title>Antibiotic Susceptibility, Resistance Gene Determinants and Corresponding Genomic Regions in Lactobacillus amylovorus Isolates Derived from Wild Boars and Domestic Pigs.</title>
        <authorList>
            <person name="Moravkova M."/>
            <person name="Kostovova I."/>
            <person name="Kavanova K."/>
            <person name="Pechar R."/>
            <person name="Stanek S."/>
            <person name="Brychta A."/>
            <person name="Zeman M."/>
            <person name="Kubasova T."/>
        </authorList>
    </citation>
    <scope>NUCLEOTIDE SEQUENCE</scope>
    <source>
        <strain evidence="2">M356A</strain>
    </source>
</reference>
<reference evidence="2" key="2">
    <citation type="submission" date="2022-10" db="EMBL/GenBank/DDBJ databases">
        <authorList>
            <person name="Kostovova I."/>
            <person name="Moravkova M."/>
            <person name="Pechar R."/>
        </authorList>
    </citation>
    <scope>NUCLEOTIDE SEQUENCE</scope>
    <source>
        <strain evidence="2">M356A</strain>
    </source>
</reference>
<dbReference type="AlphaFoldDB" id="A0A9X3W9W4"/>
<protein>
    <submittedName>
        <fullName evidence="2">Uncharacterized protein</fullName>
    </submittedName>
</protein>
<dbReference type="RefSeq" id="WP_271870462.1">
    <property type="nucleotide sequence ID" value="NZ_JAOTGU010000011.1"/>
</dbReference>
<comment type="caution">
    <text evidence="2">The sequence shown here is derived from an EMBL/GenBank/DDBJ whole genome shotgun (WGS) entry which is preliminary data.</text>
</comment>
<accession>A0A9X3W9W4</accession>
<sequence>MFRKLLKEDKKRDDILLHIEGAAFVIMIICVLTVFPMYSLFPKYIRWLFLVFGISAFFGFGIRIIWRVRDIIVFKNTVYQDMFEAKEKKREEKKYEKKAKTKQ</sequence>
<name>A0A9X3W9W4_LACAM</name>
<evidence type="ECO:0000313" key="3">
    <source>
        <dbReference type="Proteomes" id="UP001143700"/>
    </source>
</evidence>
<keyword evidence="1" id="KW-0812">Transmembrane</keyword>
<feature type="transmembrane region" description="Helical" evidence="1">
    <location>
        <begin position="47"/>
        <end position="66"/>
    </location>
</feature>
<organism evidence="2 3">
    <name type="scientific">Lactobacillus amylovorus</name>
    <dbReference type="NCBI Taxonomy" id="1604"/>
    <lineage>
        <taxon>Bacteria</taxon>
        <taxon>Bacillati</taxon>
        <taxon>Bacillota</taxon>
        <taxon>Bacilli</taxon>
        <taxon>Lactobacillales</taxon>
        <taxon>Lactobacillaceae</taxon>
        <taxon>Lactobacillus</taxon>
    </lineage>
</organism>